<dbReference type="EMBL" id="HBUE01028087">
    <property type="protein sequence ID" value="CAG6455258.1"/>
    <property type="molecule type" value="Transcribed_RNA"/>
</dbReference>
<protein>
    <submittedName>
        <fullName evidence="1">(northern house mosquito) hypothetical protein</fullName>
    </submittedName>
</protein>
<proteinExistence type="predicted"/>
<organism evidence="1">
    <name type="scientific">Culex pipiens</name>
    <name type="common">House mosquito</name>
    <dbReference type="NCBI Taxonomy" id="7175"/>
    <lineage>
        <taxon>Eukaryota</taxon>
        <taxon>Metazoa</taxon>
        <taxon>Ecdysozoa</taxon>
        <taxon>Arthropoda</taxon>
        <taxon>Hexapoda</taxon>
        <taxon>Insecta</taxon>
        <taxon>Pterygota</taxon>
        <taxon>Neoptera</taxon>
        <taxon>Endopterygota</taxon>
        <taxon>Diptera</taxon>
        <taxon>Nematocera</taxon>
        <taxon>Culicoidea</taxon>
        <taxon>Culicidae</taxon>
        <taxon>Culicinae</taxon>
        <taxon>Culicini</taxon>
        <taxon>Culex</taxon>
        <taxon>Culex</taxon>
    </lineage>
</organism>
<dbReference type="AlphaFoldDB" id="A0A8D8ADX2"/>
<name>A0A8D8ADX2_CULPI</name>
<reference evidence="1" key="1">
    <citation type="submission" date="2021-05" db="EMBL/GenBank/DDBJ databases">
        <authorList>
            <person name="Alioto T."/>
            <person name="Alioto T."/>
            <person name="Gomez Garrido J."/>
        </authorList>
    </citation>
    <scope>NUCLEOTIDE SEQUENCE</scope>
</reference>
<accession>A0A8D8ADX2</accession>
<evidence type="ECO:0000313" key="1">
    <source>
        <dbReference type="EMBL" id="CAG6455258.1"/>
    </source>
</evidence>
<sequence>MITTDCACCTNSCGTASPRSAKSLFDRMDVYTRCRYSFITASFTSSSISASVILRSRSSAINRSRKCRNQPRVSFSRIPTRMGSALRIMSLENSRRSMSCPLGVTYRYGTGWACWQLTSNFSMVARRSWCRT</sequence>